<accession>A0A9X2IFB7</accession>
<feature type="region of interest" description="Disordered" evidence="1">
    <location>
        <begin position="306"/>
        <end position="354"/>
    </location>
</feature>
<feature type="region of interest" description="Disordered" evidence="1">
    <location>
        <begin position="190"/>
        <end position="216"/>
    </location>
</feature>
<feature type="region of interest" description="Disordered" evidence="1">
    <location>
        <begin position="1"/>
        <end position="25"/>
    </location>
</feature>
<evidence type="ECO:0000313" key="4">
    <source>
        <dbReference type="Proteomes" id="UP001139485"/>
    </source>
</evidence>
<protein>
    <submittedName>
        <fullName evidence="3">Helix-turn-helix domain-containing protein</fullName>
    </submittedName>
</protein>
<organism evidence="3 4">
    <name type="scientific">Nocardioides bruguierae</name>
    <dbReference type="NCBI Taxonomy" id="2945102"/>
    <lineage>
        <taxon>Bacteria</taxon>
        <taxon>Bacillati</taxon>
        <taxon>Actinomycetota</taxon>
        <taxon>Actinomycetes</taxon>
        <taxon>Propionibacteriales</taxon>
        <taxon>Nocardioidaceae</taxon>
        <taxon>Nocardioides</taxon>
    </lineage>
</organism>
<name>A0A9X2IFB7_9ACTN</name>
<comment type="caution">
    <text evidence="3">The sequence shown here is derived from an EMBL/GenBank/DDBJ whole genome shotgun (WGS) entry which is preliminary data.</text>
</comment>
<dbReference type="PANTHER" id="PTHR34475:SF1">
    <property type="entry name" value="CYTOSKELETON PROTEIN RODZ"/>
    <property type="match status" value="1"/>
</dbReference>
<dbReference type="InterPro" id="IPR050400">
    <property type="entry name" value="Bact_Cytoskel_RodZ"/>
</dbReference>
<dbReference type="Proteomes" id="UP001139485">
    <property type="component" value="Unassembled WGS sequence"/>
</dbReference>
<feature type="transmembrane region" description="Helical" evidence="2">
    <location>
        <begin position="62"/>
        <end position="82"/>
    </location>
</feature>
<gene>
    <name evidence="3" type="ORF">M8330_04490</name>
</gene>
<dbReference type="Gene3D" id="1.10.260.40">
    <property type="entry name" value="lambda repressor-like DNA-binding domains"/>
    <property type="match status" value="1"/>
</dbReference>
<reference evidence="3" key="1">
    <citation type="submission" date="2022-05" db="EMBL/GenBank/DDBJ databases">
        <authorList>
            <person name="Tuo L."/>
        </authorList>
    </citation>
    <scope>NUCLEOTIDE SEQUENCE</scope>
    <source>
        <strain evidence="3">BSK12Z-4</strain>
    </source>
</reference>
<dbReference type="AlphaFoldDB" id="A0A9X2IFB7"/>
<dbReference type="Pfam" id="PF13413">
    <property type="entry name" value="HTH_25"/>
    <property type="match status" value="1"/>
</dbReference>
<dbReference type="PANTHER" id="PTHR34475">
    <property type="match status" value="1"/>
</dbReference>
<evidence type="ECO:0000313" key="3">
    <source>
        <dbReference type="EMBL" id="MCM0619555.1"/>
    </source>
</evidence>
<dbReference type="EMBL" id="JAMOIL010000003">
    <property type="protein sequence ID" value="MCM0619555.1"/>
    <property type="molecule type" value="Genomic_DNA"/>
</dbReference>
<dbReference type="RefSeq" id="WP_250826364.1">
    <property type="nucleotide sequence ID" value="NZ_JAMOIL010000003.1"/>
</dbReference>
<dbReference type="InterPro" id="IPR010982">
    <property type="entry name" value="Lambda_DNA-bd_dom_sf"/>
</dbReference>
<feature type="region of interest" description="Disordered" evidence="1">
    <location>
        <begin position="233"/>
        <end position="274"/>
    </location>
</feature>
<evidence type="ECO:0000256" key="1">
    <source>
        <dbReference type="SAM" id="MobiDB-lite"/>
    </source>
</evidence>
<feature type="transmembrane region" description="Helical" evidence="2">
    <location>
        <begin position="36"/>
        <end position="56"/>
    </location>
</feature>
<proteinExistence type="predicted"/>
<keyword evidence="2" id="KW-0812">Transmembrane</keyword>
<dbReference type="GO" id="GO:0003677">
    <property type="term" value="F:DNA binding"/>
    <property type="evidence" value="ECO:0007669"/>
    <property type="project" value="InterPro"/>
</dbReference>
<sequence length="722" mass="76586">MNEHEQNLTTSGTDTLERDAGTPASPVVELRRNTRLSAVVLALAALLTLGYLVRVLSGPSALDLAVLLVVLVVAGLHVATLVDSRAPLLVADGLGVRVRERRTWRGYPWQDLAGVEVLPRRSWWKDGSLDVLPAHGDPIALRLGAATRVAGLHARHRDLVDALSELAEGRCDVAEIDGYEYVDADEWAAGQASHQPTRPVQQPVPAGAQEQARTQPADAVVAAVPVVVAETAAARRADEPVLAEPVDQDTERDTERDTEQDVEHDVEHDVVHDDVQHDELAPEPQDVDDEPTPVVDEPVEHEPAAVAETLEASPVEPSSDEATSRGWDPLSDPFPHDEPRASADAGLPRSRNPFTDAVHRMSGLLPSLSLFRREGQDAGATEMGDLPSATPEATRPVIAGVRVDGPRTGAQVGSDGGSPLTVFGANALRLDPAETEDGDGARRLPEARELRRPGSVDLVEETTTWGDRVRPIARAGHPVDPIAWADSDEPADEPVVGPELAAARTRLGLSVDQLADRTRVRPHVIEAMEVDDFGPCGGDFYARGHLRTLARVLGTDPAPLVALYDEHYADAPVSAQRVLGVDPAVRHPRLGRGGSPRWSVLVAAVMALVLAWSIARLVVDGGSPAVEDVPTLSTSSAAGTGARTTVELTAAGGGARVVVRDGANELVFRGTLAFGEVETLDWVSQPVRIRTSDGSLEVSVGGVAQGAMGRTGHAAEDTYTAD</sequence>
<keyword evidence="2" id="KW-0472">Membrane</keyword>
<evidence type="ECO:0000256" key="2">
    <source>
        <dbReference type="SAM" id="Phobius"/>
    </source>
</evidence>
<feature type="compositionally biased region" description="Basic and acidic residues" evidence="1">
    <location>
        <begin position="249"/>
        <end position="274"/>
    </location>
</feature>
<keyword evidence="2" id="KW-1133">Transmembrane helix</keyword>
<keyword evidence="4" id="KW-1185">Reference proteome</keyword>